<dbReference type="InterPro" id="IPR025736">
    <property type="entry name" value="PucR_C-HTH_dom"/>
</dbReference>
<name>A0ABV3FXJ8_9NOCA</name>
<gene>
    <name evidence="2" type="ORF">AB0I48_21470</name>
</gene>
<comment type="caution">
    <text evidence="2">The sequence shown here is derived from an EMBL/GenBank/DDBJ whole genome shotgun (WGS) entry which is preliminary data.</text>
</comment>
<evidence type="ECO:0000259" key="1">
    <source>
        <dbReference type="Pfam" id="PF13556"/>
    </source>
</evidence>
<dbReference type="EMBL" id="JBFAKC010000009">
    <property type="protein sequence ID" value="MEV0710140.1"/>
    <property type="molecule type" value="Genomic_DNA"/>
</dbReference>
<organism evidence="2 3">
    <name type="scientific">Nocardia aurea</name>
    <dbReference type="NCBI Taxonomy" id="2144174"/>
    <lineage>
        <taxon>Bacteria</taxon>
        <taxon>Bacillati</taxon>
        <taxon>Actinomycetota</taxon>
        <taxon>Actinomycetes</taxon>
        <taxon>Mycobacteriales</taxon>
        <taxon>Nocardiaceae</taxon>
        <taxon>Nocardia</taxon>
    </lineage>
</organism>
<dbReference type="Gene3D" id="1.10.10.2840">
    <property type="entry name" value="PucR C-terminal helix-turn-helix domain"/>
    <property type="match status" value="1"/>
</dbReference>
<accession>A0ABV3FXJ8</accession>
<protein>
    <submittedName>
        <fullName evidence="2">Helix-turn-helix domain-containing protein</fullName>
    </submittedName>
</protein>
<dbReference type="InterPro" id="IPR051448">
    <property type="entry name" value="CdaR-like_regulators"/>
</dbReference>
<sequence length="162" mass="17933">MIAENMQDTFAATITFAACDQLPTAVTHADELLEIVLRLGLRPGLYRFQDLALEYQLTRPGPARDRLAAEIAQLNSRSKLRETLRSYIASNGSRGCTARSLKVHPNTVDYRLSQITRLTGSNPVHPEGMWRLRSALLVHTFLETRPVAGADSVGYHDSTGRG</sequence>
<dbReference type="Proteomes" id="UP001551695">
    <property type="component" value="Unassembled WGS sequence"/>
</dbReference>
<dbReference type="InterPro" id="IPR042070">
    <property type="entry name" value="PucR_C-HTH_sf"/>
</dbReference>
<evidence type="ECO:0000313" key="3">
    <source>
        <dbReference type="Proteomes" id="UP001551695"/>
    </source>
</evidence>
<dbReference type="PANTHER" id="PTHR33744">
    <property type="entry name" value="CARBOHYDRATE DIACID REGULATOR"/>
    <property type="match status" value="1"/>
</dbReference>
<reference evidence="2 3" key="1">
    <citation type="submission" date="2024-06" db="EMBL/GenBank/DDBJ databases">
        <title>The Natural Products Discovery Center: Release of the First 8490 Sequenced Strains for Exploring Actinobacteria Biosynthetic Diversity.</title>
        <authorList>
            <person name="Kalkreuter E."/>
            <person name="Kautsar S.A."/>
            <person name="Yang D."/>
            <person name="Bader C.D."/>
            <person name="Teijaro C.N."/>
            <person name="Fluegel L."/>
            <person name="Davis C.M."/>
            <person name="Simpson J.R."/>
            <person name="Lauterbach L."/>
            <person name="Steele A.D."/>
            <person name="Gui C."/>
            <person name="Meng S."/>
            <person name="Li G."/>
            <person name="Viehrig K."/>
            <person name="Ye F."/>
            <person name="Su P."/>
            <person name="Kiefer A.F."/>
            <person name="Nichols A."/>
            <person name="Cepeda A.J."/>
            <person name="Yan W."/>
            <person name="Fan B."/>
            <person name="Jiang Y."/>
            <person name="Adhikari A."/>
            <person name="Zheng C.-J."/>
            <person name="Schuster L."/>
            <person name="Cowan T.M."/>
            <person name="Smanski M.J."/>
            <person name="Chevrette M.G."/>
            <person name="De Carvalho L.P.S."/>
            <person name="Shen B."/>
        </authorList>
    </citation>
    <scope>NUCLEOTIDE SEQUENCE [LARGE SCALE GENOMIC DNA]</scope>
    <source>
        <strain evidence="2 3">NPDC050403</strain>
    </source>
</reference>
<feature type="domain" description="PucR C-terminal helix-turn-helix" evidence="1">
    <location>
        <begin position="80"/>
        <end position="137"/>
    </location>
</feature>
<proteinExistence type="predicted"/>
<dbReference type="Pfam" id="PF13556">
    <property type="entry name" value="HTH_30"/>
    <property type="match status" value="1"/>
</dbReference>
<keyword evidence="3" id="KW-1185">Reference proteome</keyword>
<evidence type="ECO:0000313" key="2">
    <source>
        <dbReference type="EMBL" id="MEV0710140.1"/>
    </source>
</evidence>
<dbReference type="RefSeq" id="WP_288048822.1">
    <property type="nucleotide sequence ID" value="NZ_JBFAKC010000009.1"/>
</dbReference>